<organism evidence="2 3">
    <name type="scientific">Colletotrichum musicola</name>
    <dbReference type="NCBI Taxonomy" id="2175873"/>
    <lineage>
        <taxon>Eukaryota</taxon>
        <taxon>Fungi</taxon>
        <taxon>Dikarya</taxon>
        <taxon>Ascomycota</taxon>
        <taxon>Pezizomycotina</taxon>
        <taxon>Sordariomycetes</taxon>
        <taxon>Hypocreomycetidae</taxon>
        <taxon>Glomerellales</taxon>
        <taxon>Glomerellaceae</taxon>
        <taxon>Colletotrichum</taxon>
        <taxon>Colletotrichum orchidearum species complex</taxon>
    </lineage>
</organism>
<sequence length="38" mass="4485">MSSKKYAFLPMEDAEVGPAKVAKDKKKHRSRHRERSRE</sequence>
<dbReference type="EMBL" id="WIGM01001312">
    <property type="protein sequence ID" value="KAF6801183.1"/>
    <property type="molecule type" value="Genomic_DNA"/>
</dbReference>
<reference evidence="2" key="1">
    <citation type="journal article" date="2020" name="Phytopathology">
        <title>Genome Sequence Resources of Colletotrichum truncatum, C. plurivorum, C. musicola, and C. sojae: Four Species Pathogenic to Soybean (Glycine max).</title>
        <authorList>
            <person name="Rogerio F."/>
            <person name="Boufleur T.R."/>
            <person name="Ciampi-Guillardi M."/>
            <person name="Sukno S.A."/>
            <person name="Thon M.R."/>
            <person name="Massola Junior N.S."/>
            <person name="Baroncelli R."/>
        </authorList>
    </citation>
    <scope>NUCLEOTIDE SEQUENCE</scope>
    <source>
        <strain evidence="2">LFN0074</strain>
    </source>
</reference>
<name>A0A8H6IX17_9PEZI</name>
<protein>
    <submittedName>
        <fullName evidence="2">Helicase associated domain-containing protein</fullName>
    </submittedName>
</protein>
<comment type="caution">
    <text evidence="2">The sequence shown here is derived from an EMBL/GenBank/DDBJ whole genome shotgun (WGS) entry which is preliminary data.</text>
</comment>
<feature type="region of interest" description="Disordered" evidence="1">
    <location>
        <begin position="1"/>
        <end position="38"/>
    </location>
</feature>
<gene>
    <name evidence="2" type="ORF">CMUS01_15480</name>
</gene>
<evidence type="ECO:0000313" key="2">
    <source>
        <dbReference type="EMBL" id="KAF6801183.1"/>
    </source>
</evidence>
<dbReference type="AlphaFoldDB" id="A0A8H6IX17"/>
<evidence type="ECO:0000313" key="3">
    <source>
        <dbReference type="Proteomes" id="UP000639643"/>
    </source>
</evidence>
<dbReference type="Proteomes" id="UP000639643">
    <property type="component" value="Unassembled WGS sequence"/>
</dbReference>
<feature type="non-terminal residue" evidence="2">
    <location>
        <position position="38"/>
    </location>
</feature>
<proteinExistence type="predicted"/>
<accession>A0A8H6IX17</accession>
<keyword evidence="3" id="KW-1185">Reference proteome</keyword>
<evidence type="ECO:0000256" key="1">
    <source>
        <dbReference type="SAM" id="MobiDB-lite"/>
    </source>
</evidence>
<feature type="compositionally biased region" description="Basic residues" evidence="1">
    <location>
        <begin position="23"/>
        <end position="38"/>
    </location>
</feature>